<gene>
    <name evidence="1" type="ORF">HYALB_00001742</name>
</gene>
<proteinExistence type="predicted"/>
<evidence type="ECO:0000313" key="1">
    <source>
        <dbReference type="EMBL" id="CAG8977865.1"/>
    </source>
</evidence>
<dbReference type="Proteomes" id="UP000701801">
    <property type="component" value="Unassembled WGS sequence"/>
</dbReference>
<accession>A0A9N9Q333</accession>
<dbReference type="AlphaFoldDB" id="A0A9N9Q333"/>
<dbReference type="EMBL" id="CAJVRM010000239">
    <property type="protein sequence ID" value="CAG8977865.1"/>
    <property type="molecule type" value="Genomic_DNA"/>
</dbReference>
<protein>
    <submittedName>
        <fullName evidence="1">Uncharacterized protein</fullName>
    </submittedName>
</protein>
<evidence type="ECO:0000313" key="2">
    <source>
        <dbReference type="Proteomes" id="UP000701801"/>
    </source>
</evidence>
<keyword evidence="2" id="KW-1185">Reference proteome</keyword>
<organism evidence="1 2">
    <name type="scientific">Hymenoscyphus albidus</name>
    <dbReference type="NCBI Taxonomy" id="595503"/>
    <lineage>
        <taxon>Eukaryota</taxon>
        <taxon>Fungi</taxon>
        <taxon>Dikarya</taxon>
        <taxon>Ascomycota</taxon>
        <taxon>Pezizomycotina</taxon>
        <taxon>Leotiomycetes</taxon>
        <taxon>Helotiales</taxon>
        <taxon>Helotiaceae</taxon>
        <taxon>Hymenoscyphus</taxon>
    </lineage>
</organism>
<name>A0A9N9Q333_9HELO</name>
<comment type="caution">
    <text evidence="1">The sequence shown here is derived from an EMBL/GenBank/DDBJ whole genome shotgun (WGS) entry which is preliminary data.</text>
</comment>
<dbReference type="OrthoDB" id="10439405at2759"/>
<reference evidence="1" key="1">
    <citation type="submission" date="2021-07" db="EMBL/GenBank/DDBJ databases">
        <authorList>
            <person name="Durling M."/>
        </authorList>
    </citation>
    <scope>NUCLEOTIDE SEQUENCE</scope>
</reference>
<sequence length="108" mass="11896">MSEPDNKLDHVIAAAFGLYESNRNNFLIILKLGIEHNIAGSYTKGELGSVAAHVNDIIESGKIDGLGNNPRRKITGPKCLERLQEIEKSPDPTFKYATVPENASELYK</sequence>